<dbReference type="AlphaFoldDB" id="A0A975JBF0"/>
<proteinExistence type="predicted"/>
<name>A0A975JBF0_9RHOB</name>
<gene>
    <name evidence="2" type="ORF">KDD17_09145</name>
</gene>
<dbReference type="EMBL" id="CP073581">
    <property type="protein sequence ID" value="QUJ75191.1"/>
    <property type="molecule type" value="Genomic_DNA"/>
</dbReference>
<keyword evidence="1" id="KW-0732">Signal</keyword>
<dbReference type="KEGG" id="sual:KDD17_09145"/>
<feature type="signal peptide" evidence="1">
    <location>
        <begin position="1"/>
        <end position="18"/>
    </location>
</feature>
<reference evidence="2" key="1">
    <citation type="submission" date="2021-04" db="EMBL/GenBank/DDBJ databases">
        <title>Complete genome sequence for Sulfitobacter sp. strain JK7-1.</title>
        <authorList>
            <person name="Park S.-J."/>
        </authorList>
    </citation>
    <scope>NUCLEOTIDE SEQUENCE</scope>
    <source>
        <strain evidence="2">JK7-1</strain>
    </source>
</reference>
<feature type="chain" id="PRO_5037593692" evidence="1">
    <location>
        <begin position="19"/>
        <end position="134"/>
    </location>
</feature>
<accession>A0A975JBF0</accession>
<organism evidence="2 3">
    <name type="scientific">Sulfitobacter albidus</name>
    <dbReference type="NCBI Taxonomy" id="2829501"/>
    <lineage>
        <taxon>Bacteria</taxon>
        <taxon>Pseudomonadati</taxon>
        <taxon>Pseudomonadota</taxon>
        <taxon>Alphaproteobacteria</taxon>
        <taxon>Rhodobacterales</taxon>
        <taxon>Roseobacteraceae</taxon>
        <taxon>Sulfitobacter</taxon>
    </lineage>
</organism>
<protein>
    <submittedName>
        <fullName evidence="2">Uncharacterized protein</fullName>
    </submittedName>
</protein>
<evidence type="ECO:0000313" key="3">
    <source>
        <dbReference type="Proteomes" id="UP000683291"/>
    </source>
</evidence>
<evidence type="ECO:0000313" key="2">
    <source>
        <dbReference type="EMBL" id="QUJ75191.1"/>
    </source>
</evidence>
<dbReference type="RefSeq" id="WP_212703396.1">
    <property type="nucleotide sequence ID" value="NZ_CP073581.1"/>
</dbReference>
<keyword evidence="3" id="KW-1185">Reference proteome</keyword>
<sequence>MRPLTLLLGLILAAPLGAATLGEESGFEVNALGGSDFEVLRQQQMGATEMWCAAASYVEVRQGLSETTPIYLRRPLGPAQSAQGRRSVVFSLSNSGLPADDLGRVSINADTPGMMMKSAAARRFCRDAFTRSTK</sequence>
<dbReference type="Proteomes" id="UP000683291">
    <property type="component" value="Chromosome 1"/>
</dbReference>
<evidence type="ECO:0000256" key="1">
    <source>
        <dbReference type="SAM" id="SignalP"/>
    </source>
</evidence>